<gene>
    <name evidence="3" type="ORF">CUNI_LOCUS7953</name>
</gene>
<dbReference type="AlphaFoldDB" id="A0A8S3Z328"/>
<protein>
    <submittedName>
        <fullName evidence="3">Uncharacterized protein</fullName>
    </submittedName>
</protein>
<accession>A0A8S3Z328</accession>
<dbReference type="EMBL" id="CAJHNH020001280">
    <property type="protein sequence ID" value="CAG5122395.1"/>
    <property type="molecule type" value="Genomic_DNA"/>
</dbReference>
<sequence>MKEKELDKATIETYQDWVQQGIRSDLNSTGLGPGKLPFRSAIFMFACGFCCFLVGVLLVSLRMRHVYLWDWGAQFLGPFFFILFLLCFAGASYLLVLAKRRSNKYRSQLYFQPIGDWGVSCIHKSELALEEELKHELKSGTTPHKNVKPRSEAYSQSSKDARRSRQNQPRDGRDNHGYDRQPHDPNRQGRRPPDGQRGPPPEGRRGPPPEGRRGPPPEGRRGPPPEGQRGPPPEGRRGPPPEGRRGPPPEGRRGPPPGDRRDVDYSDRPRGPPPNYDISHRPDDRPDDRRRSPPNGHRGPPPPGGAGRMIIDEEGGHRPRGVPRFDAVERLPERERQEVKLITDRSREESDI</sequence>
<name>A0A8S3Z328_9EUPU</name>
<keyword evidence="2" id="KW-1133">Transmembrane helix</keyword>
<reference evidence="3" key="1">
    <citation type="submission" date="2021-04" db="EMBL/GenBank/DDBJ databases">
        <authorList>
            <consortium name="Molecular Ecology Group"/>
        </authorList>
    </citation>
    <scope>NUCLEOTIDE SEQUENCE</scope>
</reference>
<feature type="compositionally biased region" description="Basic and acidic residues" evidence="1">
    <location>
        <begin position="202"/>
        <end position="223"/>
    </location>
</feature>
<comment type="caution">
    <text evidence="3">The sequence shown here is derived from an EMBL/GenBank/DDBJ whole genome shotgun (WGS) entry which is preliminary data.</text>
</comment>
<evidence type="ECO:0000313" key="4">
    <source>
        <dbReference type="Proteomes" id="UP000678393"/>
    </source>
</evidence>
<feature type="compositionally biased region" description="Pro residues" evidence="1">
    <location>
        <begin position="224"/>
        <end position="233"/>
    </location>
</feature>
<evidence type="ECO:0000313" key="3">
    <source>
        <dbReference type="EMBL" id="CAG5122395.1"/>
    </source>
</evidence>
<feature type="compositionally biased region" description="Basic and acidic residues" evidence="1">
    <location>
        <begin position="234"/>
        <end position="270"/>
    </location>
</feature>
<evidence type="ECO:0000256" key="2">
    <source>
        <dbReference type="SAM" id="Phobius"/>
    </source>
</evidence>
<feature type="transmembrane region" description="Helical" evidence="2">
    <location>
        <begin position="75"/>
        <end position="98"/>
    </location>
</feature>
<organism evidence="3 4">
    <name type="scientific">Candidula unifasciata</name>
    <dbReference type="NCBI Taxonomy" id="100452"/>
    <lineage>
        <taxon>Eukaryota</taxon>
        <taxon>Metazoa</taxon>
        <taxon>Spiralia</taxon>
        <taxon>Lophotrochozoa</taxon>
        <taxon>Mollusca</taxon>
        <taxon>Gastropoda</taxon>
        <taxon>Heterobranchia</taxon>
        <taxon>Euthyneura</taxon>
        <taxon>Panpulmonata</taxon>
        <taxon>Eupulmonata</taxon>
        <taxon>Stylommatophora</taxon>
        <taxon>Helicina</taxon>
        <taxon>Helicoidea</taxon>
        <taxon>Geomitridae</taxon>
        <taxon>Candidula</taxon>
    </lineage>
</organism>
<keyword evidence="2" id="KW-0472">Membrane</keyword>
<proteinExistence type="predicted"/>
<feature type="compositionally biased region" description="Basic and acidic residues" evidence="1">
    <location>
        <begin position="278"/>
        <end position="291"/>
    </location>
</feature>
<keyword evidence="4" id="KW-1185">Reference proteome</keyword>
<feature type="compositionally biased region" description="Basic and acidic residues" evidence="1">
    <location>
        <begin position="326"/>
        <end position="352"/>
    </location>
</feature>
<feature type="transmembrane region" description="Helical" evidence="2">
    <location>
        <begin position="41"/>
        <end position="63"/>
    </location>
</feature>
<feature type="compositionally biased region" description="Basic and acidic residues" evidence="1">
    <location>
        <begin position="159"/>
        <end position="194"/>
    </location>
</feature>
<keyword evidence="2" id="KW-0812">Transmembrane</keyword>
<dbReference type="OrthoDB" id="6146242at2759"/>
<feature type="region of interest" description="Disordered" evidence="1">
    <location>
        <begin position="135"/>
        <end position="352"/>
    </location>
</feature>
<evidence type="ECO:0000256" key="1">
    <source>
        <dbReference type="SAM" id="MobiDB-lite"/>
    </source>
</evidence>
<dbReference type="Proteomes" id="UP000678393">
    <property type="component" value="Unassembled WGS sequence"/>
</dbReference>